<dbReference type="InterPro" id="IPR039149">
    <property type="entry name" value="ZNF800"/>
</dbReference>
<feature type="compositionally biased region" description="Basic and acidic residues" evidence="2">
    <location>
        <begin position="921"/>
        <end position="931"/>
    </location>
</feature>
<evidence type="ECO:0000313" key="5">
    <source>
        <dbReference type="Proteomes" id="UP001187531"/>
    </source>
</evidence>
<feature type="compositionally biased region" description="Polar residues" evidence="2">
    <location>
        <begin position="907"/>
        <end position="920"/>
    </location>
</feature>
<feature type="compositionally biased region" description="Basic and acidic residues" evidence="2">
    <location>
        <begin position="884"/>
        <end position="898"/>
    </location>
</feature>
<sequence length="959" mass="107128">MAESTDDRSILNCPIPTSVSGVEGYVHAHGNGAPEVRHILLKECDIILECKVCKSLFRSLANFTSHKRFYCKIDYAEVRFQTDSNVDISDTTELVQTEEVLEMVSQRLSDEATSSTSVPTASVKKKTLTRIVDKLLEKRGGVPVEGQSVFKPPINPTESFKKIQEVLANRNSLRLVNSVKLDRVNSNRNAVFQSVNGANINEDNNRLNQDENRIVEVVSSNEVTSNMDTEPPQPSENVDVELTSPKPKKGMDKSMLNEYMEISGTKPKCTKCNIHFMTELTLKDHIITQHFGGQVNYLCPICEKNFTAAPNLRRHIRETHHKGGKDLEESLRKVVRNFEWGNQQPLEAYENKSPSTEQRNETCEHCPNGLCEICRQSSLKSEQRKAHELACSSKKLNRERHQSGNGSNGVPFETAQNKGSSIQVRKFYNKAPDAVENEKEIAILSPTAQLLIHDFLKENRCNICHVVFSVTKNAVRHVAIQHVNWRLYACLECDHKFYERYMVERHLDSNHCLRDSSKRWRVLSIAEQDSLLILDPRKDEKSEKPLEISKPERAMRNTHSERSTLAFDRKAIDKQKNSDSVLLPVVDVATTEARKTTVPSPKKGKRKGYFPQKNRLVRSSCSRSGTPTLFEARSRSPMSAKDDTLEKNSLQLPEVNVSLQRLEDMKEYKTPVKQYESLQRPAGSICQETSAKDKQTTETKSEKDDTTLPSLTMVLMKTPAKGEMSTTPYTNNGCSNIRVKGFATIGNHVGLKDSLTVNKGVPTCSSSVPSKASNLKPNFEKATSDSSSGTPNITRFYSRSPKVDKSATSEPGSTVVPPVISVAEGFSPARGVTSLPKVQRLSSSIDLKSKSNHISPSSSSRISRKSLGADKKLFIILPISKKSKEERTKQEISDKNSAKDSVIPHASDNSIDGKASTSSVDNKENKEKQKEMLIASVSEAESTRKRKNSTVIHVAPKKK</sequence>
<feature type="region of interest" description="Disordered" evidence="2">
    <location>
        <begin position="884"/>
        <end position="959"/>
    </location>
</feature>
<protein>
    <recommendedName>
        <fullName evidence="3">C2H2-type domain-containing protein</fullName>
    </recommendedName>
</protein>
<evidence type="ECO:0000259" key="3">
    <source>
        <dbReference type="PROSITE" id="PS50157"/>
    </source>
</evidence>
<organism evidence="4 5">
    <name type="scientific">Artemia franciscana</name>
    <name type="common">Brine shrimp</name>
    <name type="synonym">Artemia sanfranciscana</name>
    <dbReference type="NCBI Taxonomy" id="6661"/>
    <lineage>
        <taxon>Eukaryota</taxon>
        <taxon>Metazoa</taxon>
        <taxon>Ecdysozoa</taxon>
        <taxon>Arthropoda</taxon>
        <taxon>Crustacea</taxon>
        <taxon>Branchiopoda</taxon>
        <taxon>Anostraca</taxon>
        <taxon>Artemiidae</taxon>
        <taxon>Artemia</taxon>
    </lineage>
</organism>
<dbReference type="EMBL" id="JAVRJZ010000010">
    <property type="protein sequence ID" value="KAK2717775.1"/>
    <property type="molecule type" value="Genomic_DNA"/>
</dbReference>
<evidence type="ECO:0000256" key="2">
    <source>
        <dbReference type="SAM" id="MobiDB-lite"/>
    </source>
</evidence>
<keyword evidence="1" id="KW-0862">Zinc</keyword>
<feature type="compositionally biased region" description="Polar residues" evidence="2">
    <location>
        <begin position="784"/>
        <end position="797"/>
    </location>
</feature>
<keyword evidence="5" id="KW-1185">Reference proteome</keyword>
<gene>
    <name evidence="4" type="ORF">QYM36_006535</name>
</gene>
<feature type="domain" description="C2H2-type" evidence="3">
    <location>
        <begin position="297"/>
        <end position="326"/>
    </location>
</feature>
<name>A0AA88I0K3_ARTSF</name>
<feature type="region of interest" description="Disordered" evidence="2">
    <location>
        <begin position="764"/>
        <end position="816"/>
    </location>
</feature>
<dbReference type="PANTHER" id="PTHR21020">
    <property type="entry name" value="ZINC FINGER PROTEIN 800"/>
    <property type="match status" value="1"/>
</dbReference>
<dbReference type="SMART" id="SM00355">
    <property type="entry name" value="ZnF_C2H2"/>
    <property type="match status" value="5"/>
</dbReference>
<accession>A0AA88I0K3</accession>
<dbReference type="Proteomes" id="UP001187531">
    <property type="component" value="Unassembled WGS sequence"/>
</dbReference>
<keyword evidence="1" id="KW-0479">Metal-binding</keyword>
<dbReference type="PANTHER" id="PTHR21020:SF0">
    <property type="entry name" value="ZINC FINGER PROTEIN 800"/>
    <property type="match status" value="1"/>
</dbReference>
<feature type="compositionally biased region" description="Basic and acidic residues" evidence="2">
    <location>
        <begin position="690"/>
        <end position="706"/>
    </location>
</feature>
<dbReference type="SUPFAM" id="SSF57667">
    <property type="entry name" value="beta-beta-alpha zinc fingers"/>
    <property type="match status" value="1"/>
</dbReference>
<dbReference type="AlphaFoldDB" id="A0AA88I0K3"/>
<dbReference type="EMBL" id="JAVRJZ010000010">
    <property type="protein sequence ID" value="KAK2717774.1"/>
    <property type="molecule type" value="Genomic_DNA"/>
</dbReference>
<evidence type="ECO:0000256" key="1">
    <source>
        <dbReference type="PROSITE-ProRule" id="PRU00042"/>
    </source>
</evidence>
<reference evidence="4" key="1">
    <citation type="submission" date="2023-07" db="EMBL/GenBank/DDBJ databases">
        <title>Chromosome-level genome assembly of Artemia franciscana.</title>
        <authorList>
            <person name="Jo E."/>
        </authorList>
    </citation>
    <scope>NUCLEOTIDE SEQUENCE</scope>
    <source>
        <tissue evidence="4">Whole body</tissue>
    </source>
</reference>
<dbReference type="PROSITE" id="PS50157">
    <property type="entry name" value="ZINC_FINGER_C2H2_2"/>
    <property type="match status" value="1"/>
</dbReference>
<feature type="region of interest" description="Disordered" evidence="2">
    <location>
        <begin position="618"/>
        <end position="645"/>
    </location>
</feature>
<proteinExistence type="predicted"/>
<dbReference type="GO" id="GO:0008270">
    <property type="term" value="F:zinc ion binding"/>
    <property type="evidence" value="ECO:0007669"/>
    <property type="project" value="UniProtKB-KW"/>
</dbReference>
<dbReference type="Gene3D" id="3.30.160.60">
    <property type="entry name" value="Classic Zinc Finger"/>
    <property type="match status" value="2"/>
</dbReference>
<keyword evidence="1" id="KW-0863">Zinc-finger</keyword>
<evidence type="ECO:0000313" key="4">
    <source>
        <dbReference type="EMBL" id="KAK2717774.1"/>
    </source>
</evidence>
<feature type="compositionally biased region" description="Polar residues" evidence="2">
    <location>
        <begin position="764"/>
        <end position="776"/>
    </location>
</feature>
<feature type="region of interest" description="Disordered" evidence="2">
    <location>
        <begin position="680"/>
        <end position="706"/>
    </location>
</feature>
<comment type="caution">
    <text evidence="4">The sequence shown here is derived from an EMBL/GenBank/DDBJ whole genome shotgun (WGS) entry which is preliminary data.</text>
</comment>
<dbReference type="Pfam" id="PF00096">
    <property type="entry name" value="zf-C2H2"/>
    <property type="match status" value="1"/>
</dbReference>
<feature type="compositionally biased region" description="Polar residues" evidence="2">
    <location>
        <begin position="618"/>
        <end position="627"/>
    </location>
</feature>
<feature type="region of interest" description="Disordered" evidence="2">
    <location>
        <begin position="222"/>
        <end position="252"/>
    </location>
</feature>
<dbReference type="InterPro" id="IPR036236">
    <property type="entry name" value="Znf_C2H2_sf"/>
</dbReference>
<dbReference type="InterPro" id="IPR013087">
    <property type="entry name" value="Znf_C2H2_type"/>
</dbReference>
<dbReference type="PROSITE" id="PS00028">
    <property type="entry name" value="ZINC_FINGER_C2H2_1"/>
    <property type="match status" value="2"/>
</dbReference>